<evidence type="ECO:0000259" key="5">
    <source>
        <dbReference type="PROSITE" id="PS50977"/>
    </source>
</evidence>
<gene>
    <name evidence="6" type="ORF">CA984_35140</name>
</gene>
<evidence type="ECO:0000256" key="1">
    <source>
        <dbReference type="ARBA" id="ARBA00023015"/>
    </source>
</evidence>
<dbReference type="Proteomes" id="UP000194761">
    <property type="component" value="Unassembled WGS sequence"/>
</dbReference>
<dbReference type="PRINTS" id="PR00455">
    <property type="entry name" value="HTHTETR"/>
</dbReference>
<dbReference type="PANTHER" id="PTHR30055">
    <property type="entry name" value="HTH-TYPE TRANSCRIPTIONAL REGULATOR RUTR"/>
    <property type="match status" value="1"/>
</dbReference>
<dbReference type="EMBL" id="NGFP01000237">
    <property type="protein sequence ID" value="OUC91068.1"/>
    <property type="molecule type" value="Genomic_DNA"/>
</dbReference>
<keyword evidence="3" id="KW-0804">Transcription</keyword>
<dbReference type="RefSeq" id="WP_086577737.1">
    <property type="nucleotide sequence ID" value="NZ_NGFP01000237.1"/>
</dbReference>
<dbReference type="GO" id="GO:0000976">
    <property type="term" value="F:transcription cis-regulatory region binding"/>
    <property type="evidence" value="ECO:0007669"/>
    <property type="project" value="TreeGrafter"/>
</dbReference>
<dbReference type="FunFam" id="1.10.10.60:FF:000141">
    <property type="entry name" value="TetR family transcriptional regulator"/>
    <property type="match status" value="1"/>
</dbReference>
<dbReference type="GO" id="GO:0045892">
    <property type="term" value="P:negative regulation of DNA-templated transcription"/>
    <property type="evidence" value="ECO:0007669"/>
    <property type="project" value="UniProtKB-ARBA"/>
</dbReference>
<dbReference type="SUPFAM" id="SSF46689">
    <property type="entry name" value="Homeodomain-like"/>
    <property type="match status" value="1"/>
</dbReference>
<evidence type="ECO:0000313" key="6">
    <source>
        <dbReference type="EMBL" id="OUC91068.1"/>
    </source>
</evidence>
<dbReference type="Gene3D" id="1.10.357.10">
    <property type="entry name" value="Tetracycline Repressor, domain 2"/>
    <property type="match status" value="1"/>
</dbReference>
<feature type="domain" description="HTH tetR-type" evidence="5">
    <location>
        <begin position="12"/>
        <end position="72"/>
    </location>
</feature>
<evidence type="ECO:0000256" key="4">
    <source>
        <dbReference type="PROSITE-ProRule" id="PRU00335"/>
    </source>
</evidence>
<dbReference type="InterPro" id="IPR050109">
    <property type="entry name" value="HTH-type_TetR-like_transc_reg"/>
</dbReference>
<sequence>MPEVNGLSRRSAQTRRRIVEAAHGLFATRGYTGTTFQEVADAAGVSAPTVYFHYGSKSQLLKHVVDVASVGDDEPVPLLDRPWFTALRMARDPAVVIRRWVHESGVILDRVAPILAVVRDAAAGDPDMAAQWARNSEQRRTAHGTFVTVLAGLRALRPGLTRRRAADVTVALLSPDLFLVLTRECSWSMARWETWAVDHLAHGLLPDPPVKLAAP</sequence>
<dbReference type="InterPro" id="IPR001647">
    <property type="entry name" value="HTH_TetR"/>
</dbReference>
<evidence type="ECO:0000313" key="7">
    <source>
        <dbReference type="Proteomes" id="UP000194761"/>
    </source>
</evidence>
<dbReference type="AlphaFoldDB" id="A0A243R8Y7"/>
<dbReference type="GO" id="GO:0003700">
    <property type="term" value="F:DNA-binding transcription factor activity"/>
    <property type="evidence" value="ECO:0007669"/>
    <property type="project" value="TreeGrafter"/>
</dbReference>
<keyword evidence="2 4" id="KW-0238">DNA-binding</keyword>
<reference evidence="6 7" key="1">
    <citation type="submission" date="2017-05" db="EMBL/GenBank/DDBJ databases">
        <title>Biotechnological potential of actinobacteria isolated from South African environments.</title>
        <authorList>
            <person name="Le Roes-Hill M."/>
            <person name="Prins A."/>
            <person name="Durrell K.A."/>
        </authorList>
    </citation>
    <scope>NUCLEOTIDE SEQUENCE [LARGE SCALE GENOMIC DNA]</scope>
    <source>
        <strain evidence="6">M26</strain>
    </source>
</reference>
<keyword evidence="7" id="KW-1185">Reference proteome</keyword>
<dbReference type="PANTHER" id="PTHR30055:SF234">
    <property type="entry name" value="HTH-TYPE TRANSCRIPTIONAL REGULATOR BETI"/>
    <property type="match status" value="1"/>
</dbReference>
<organism evidence="6 7">
    <name type="scientific">Streptosporangium minutum</name>
    <dbReference type="NCBI Taxonomy" id="569862"/>
    <lineage>
        <taxon>Bacteria</taxon>
        <taxon>Bacillati</taxon>
        <taxon>Actinomycetota</taxon>
        <taxon>Actinomycetes</taxon>
        <taxon>Streptosporangiales</taxon>
        <taxon>Streptosporangiaceae</taxon>
        <taxon>Streptosporangium</taxon>
    </lineage>
</organism>
<dbReference type="PROSITE" id="PS50977">
    <property type="entry name" value="HTH_TETR_2"/>
    <property type="match status" value="1"/>
</dbReference>
<evidence type="ECO:0000256" key="2">
    <source>
        <dbReference type="ARBA" id="ARBA00023125"/>
    </source>
</evidence>
<feature type="DNA-binding region" description="H-T-H motif" evidence="4">
    <location>
        <begin position="35"/>
        <end position="54"/>
    </location>
</feature>
<keyword evidence="1" id="KW-0805">Transcription regulation</keyword>
<proteinExistence type="predicted"/>
<accession>A0A243R8Y7</accession>
<evidence type="ECO:0000256" key="3">
    <source>
        <dbReference type="ARBA" id="ARBA00023163"/>
    </source>
</evidence>
<protein>
    <submittedName>
        <fullName evidence="6">TetR family transcriptional regulator</fullName>
    </submittedName>
</protein>
<comment type="caution">
    <text evidence="6">The sequence shown here is derived from an EMBL/GenBank/DDBJ whole genome shotgun (WGS) entry which is preliminary data.</text>
</comment>
<dbReference type="Pfam" id="PF00440">
    <property type="entry name" value="TetR_N"/>
    <property type="match status" value="1"/>
</dbReference>
<dbReference type="InterPro" id="IPR009057">
    <property type="entry name" value="Homeodomain-like_sf"/>
</dbReference>
<name>A0A243R8Y7_9ACTN</name>